<dbReference type="PROSITE" id="PS50835">
    <property type="entry name" value="IG_LIKE"/>
    <property type="match status" value="1"/>
</dbReference>
<reference evidence="4" key="1">
    <citation type="submission" date="2017-02" db="UniProtKB">
        <authorList>
            <consortium name="WormBaseParasite"/>
        </authorList>
    </citation>
    <scope>IDENTIFICATION</scope>
</reference>
<dbReference type="AlphaFoldDB" id="A0A0N5AEP1"/>
<keyword evidence="3" id="KW-1185">Reference proteome</keyword>
<protein>
    <submittedName>
        <fullName evidence="4">Ig-like domain-containing protein</fullName>
    </submittedName>
</protein>
<name>A0A0N5AEP1_9BILA</name>
<dbReference type="STRING" id="451379.A0A0N5AEP1"/>
<dbReference type="InterPro" id="IPR013783">
    <property type="entry name" value="Ig-like_fold"/>
</dbReference>
<organism evidence="3 4">
    <name type="scientific">Syphacia muris</name>
    <dbReference type="NCBI Taxonomy" id="451379"/>
    <lineage>
        <taxon>Eukaryota</taxon>
        <taxon>Metazoa</taxon>
        <taxon>Ecdysozoa</taxon>
        <taxon>Nematoda</taxon>
        <taxon>Chromadorea</taxon>
        <taxon>Rhabditida</taxon>
        <taxon>Spirurina</taxon>
        <taxon>Oxyuridomorpha</taxon>
        <taxon>Oxyuroidea</taxon>
        <taxon>Oxyuridae</taxon>
        <taxon>Syphacia</taxon>
    </lineage>
</organism>
<dbReference type="Gene3D" id="2.60.40.10">
    <property type="entry name" value="Immunoglobulins"/>
    <property type="match status" value="1"/>
</dbReference>
<dbReference type="InterPro" id="IPR007110">
    <property type="entry name" value="Ig-like_dom"/>
</dbReference>
<dbReference type="InterPro" id="IPR003599">
    <property type="entry name" value="Ig_sub"/>
</dbReference>
<dbReference type="SUPFAM" id="SSF48726">
    <property type="entry name" value="Immunoglobulin"/>
    <property type="match status" value="1"/>
</dbReference>
<evidence type="ECO:0000256" key="1">
    <source>
        <dbReference type="SAM" id="Phobius"/>
    </source>
</evidence>
<sequence length="119" mass="13826">MVSDNTVFFRSFIYSSFCYLLFITFLEYNYLEERRIEEVFVPVGAVATIRCDTIQPSSSLTWRKDSEVLFVNERITRNSSLDGRSHYLHIKDISKYDEGIYGVDIDGRYIGTTKIIVIG</sequence>
<keyword evidence="1" id="KW-1133">Transmembrane helix</keyword>
<accession>A0A0N5AEP1</accession>
<dbReference type="Proteomes" id="UP000046393">
    <property type="component" value="Unplaced"/>
</dbReference>
<evidence type="ECO:0000259" key="2">
    <source>
        <dbReference type="PROSITE" id="PS50835"/>
    </source>
</evidence>
<dbReference type="Pfam" id="PF07679">
    <property type="entry name" value="I-set"/>
    <property type="match status" value="1"/>
</dbReference>
<dbReference type="InterPro" id="IPR036179">
    <property type="entry name" value="Ig-like_dom_sf"/>
</dbReference>
<dbReference type="SMART" id="SM00409">
    <property type="entry name" value="IG"/>
    <property type="match status" value="1"/>
</dbReference>
<feature type="transmembrane region" description="Helical" evidence="1">
    <location>
        <begin position="12"/>
        <end position="31"/>
    </location>
</feature>
<dbReference type="WBParaSite" id="SMUV_0000270701-mRNA-1">
    <property type="protein sequence ID" value="SMUV_0000270701-mRNA-1"/>
    <property type="gene ID" value="SMUV_0000270701"/>
</dbReference>
<proteinExistence type="predicted"/>
<feature type="domain" description="Ig-like" evidence="2">
    <location>
        <begin position="44"/>
        <end position="101"/>
    </location>
</feature>
<evidence type="ECO:0000313" key="3">
    <source>
        <dbReference type="Proteomes" id="UP000046393"/>
    </source>
</evidence>
<dbReference type="InterPro" id="IPR013098">
    <property type="entry name" value="Ig_I-set"/>
</dbReference>
<keyword evidence="1" id="KW-0812">Transmembrane</keyword>
<evidence type="ECO:0000313" key="4">
    <source>
        <dbReference type="WBParaSite" id="SMUV_0000270701-mRNA-1"/>
    </source>
</evidence>
<keyword evidence="1" id="KW-0472">Membrane</keyword>